<comment type="caution">
    <text evidence="3">The sequence shown here is derived from an EMBL/GenBank/DDBJ whole genome shotgun (WGS) entry which is preliminary data.</text>
</comment>
<feature type="region of interest" description="Disordered" evidence="1">
    <location>
        <begin position="1"/>
        <end position="27"/>
    </location>
</feature>
<keyword evidence="4" id="KW-1185">Reference proteome</keyword>
<feature type="compositionally biased region" description="Polar residues" evidence="1">
    <location>
        <begin position="274"/>
        <end position="283"/>
    </location>
</feature>
<reference evidence="3" key="1">
    <citation type="submission" date="2022-10" db="EMBL/GenBank/DDBJ databases">
        <title>Tapping the CABI collections for fungal endophytes: first genome assemblies for Collariella, Neodidymelliopsis, Ascochyta clinopodiicola, Didymella pomorum, Didymosphaeria variabile, Neocosmospora piperis and Neocucurbitaria cava.</title>
        <authorList>
            <person name="Hill R."/>
        </authorList>
    </citation>
    <scope>NUCLEOTIDE SEQUENCE</scope>
    <source>
        <strain evidence="3">IMI 360193</strain>
    </source>
</reference>
<feature type="compositionally biased region" description="Basic and acidic residues" evidence="1">
    <location>
        <begin position="485"/>
        <end position="497"/>
    </location>
</feature>
<keyword evidence="2" id="KW-1133">Transmembrane helix</keyword>
<feature type="compositionally biased region" description="Basic and acidic residues" evidence="1">
    <location>
        <begin position="325"/>
        <end position="334"/>
    </location>
</feature>
<keyword evidence="2" id="KW-0472">Membrane</keyword>
<evidence type="ECO:0000256" key="1">
    <source>
        <dbReference type="SAM" id="MobiDB-lite"/>
    </source>
</evidence>
<feature type="region of interest" description="Disordered" evidence="1">
    <location>
        <begin position="90"/>
        <end position="118"/>
    </location>
</feature>
<dbReference type="AlphaFoldDB" id="A0A9W8X689"/>
<feature type="compositionally biased region" description="Polar residues" evidence="1">
    <location>
        <begin position="160"/>
        <end position="171"/>
    </location>
</feature>
<dbReference type="EMBL" id="JAPEUV010000007">
    <property type="protein sequence ID" value="KAJ4342236.1"/>
    <property type="molecule type" value="Genomic_DNA"/>
</dbReference>
<evidence type="ECO:0000256" key="2">
    <source>
        <dbReference type="SAM" id="Phobius"/>
    </source>
</evidence>
<feature type="transmembrane region" description="Helical" evidence="2">
    <location>
        <begin position="687"/>
        <end position="702"/>
    </location>
</feature>
<dbReference type="OrthoDB" id="3439035at2759"/>
<feature type="region of interest" description="Disordered" evidence="1">
    <location>
        <begin position="218"/>
        <end position="292"/>
    </location>
</feature>
<sequence>MNGTQDMADHVLDDAQDSGSVVSGLTSLSGDDEFERLMIQNARDERRLNEALNGRAQPFRKARTHPRVGLTIDNLERNDAQSPHAFAANARVAVKSPPSSSGSTRSDPPVYAPAGWGRKGRTSLDWMRGIRPDQQPQQTPAPPEENMAGQHDNGPLSPLSHKSFNQDNQDTPRNEVSGDWDLTFDMNEASMLVSTPYVPRNTKLDDIREREIESLREQGVATARLDRIHDNSPEEKPRPRSSAGRSISTFSAATTEAHSQEQGSPTQRLRKRTNSWQSLNKSQPELGKENSPITVYRKSVETVGVVERDVVANADTQTPRPFSNRRTDSQDLLRRLARVSNTPSPKETRPARPQTNPAPPPHSSSQTAVTETSYAKSEGKEDSVKAMSAEDAAQISTSTPQEQATREQRQDTPHDGTTPDVPSSAPTTEEVDATPMPIERSMLQPKTPYVMGGWLDTPGPRTAHKSAESHRERSQSPKRSTSKNRSPERSAAPKEAEQTVEEVAETEQPSPPRPRLPGSALHALVQEARANHDYGDDTLHSLEDLMTPQAENGMEEDTLQGLPPLPTTAPRNEAERLRHAEIEDLHRLTQRVRATETGMRDTSRGMRRLETTIEHIEVVGTGEKGPVLVRNLNHEFSPWIWFRSFFWDSQLKTQREVQNAPLRMWGGVTILGILLTLSFIWWASETVAWYVLSLPIFILLSLD</sequence>
<feature type="compositionally biased region" description="Basic and acidic residues" evidence="1">
    <location>
        <begin position="404"/>
        <end position="414"/>
    </location>
</feature>
<protein>
    <submittedName>
        <fullName evidence="3">Uncharacterized protein</fullName>
    </submittedName>
</protein>
<feature type="compositionally biased region" description="Basic and acidic residues" evidence="1">
    <location>
        <begin position="465"/>
        <end position="475"/>
    </location>
</feature>
<feature type="compositionally biased region" description="Polar residues" evidence="1">
    <location>
        <begin position="363"/>
        <end position="375"/>
    </location>
</feature>
<organism evidence="3 4">
    <name type="scientific">Didymella glomerata</name>
    <dbReference type="NCBI Taxonomy" id="749621"/>
    <lineage>
        <taxon>Eukaryota</taxon>
        <taxon>Fungi</taxon>
        <taxon>Dikarya</taxon>
        <taxon>Ascomycota</taxon>
        <taxon>Pezizomycotina</taxon>
        <taxon>Dothideomycetes</taxon>
        <taxon>Pleosporomycetidae</taxon>
        <taxon>Pleosporales</taxon>
        <taxon>Pleosporineae</taxon>
        <taxon>Didymellaceae</taxon>
        <taxon>Didymella</taxon>
    </lineage>
</organism>
<feature type="compositionally biased region" description="Polar residues" evidence="1">
    <location>
        <begin position="394"/>
        <end position="403"/>
    </location>
</feature>
<feature type="compositionally biased region" description="Low complexity" evidence="1">
    <location>
        <begin position="96"/>
        <end position="109"/>
    </location>
</feature>
<feature type="region of interest" description="Disordered" evidence="1">
    <location>
        <begin position="311"/>
        <end position="518"/>
    </location>
</feature>
<keyword evidence="2" id="KW-0812">Transmembrane</keyword>
<name>A0A9W8X689_9PLEO</name>
<dbReference type="Proteomes" id="UP001140562">
    <property type="component" value="Unassembled WGS sequence"/>
</dbReference>
<feature type="compositionally biased region" description="Low complexity" evidence="1">
    <location>
        <begin position="18"/>
        <end position="27"/>
    </location>
</feature>
<proteinExistence type="predicted"/>
<evidence type="ECO:0000313" key="3">
    <source>
        <dbReference type="EMBL" id="KAJ4342236.1"/>
    </source>
</evidence>
<gene>
    <name evidence="3" type="ORF">N0V87_001221</name>
</gene>
<feature type="compositionally biased region" description="Polar residues" evidence="1">
    <location>
        <begin position="243"/>
        <end position="267"/>
    </location>
</feature>
<feature type="region of interest" description="Disordered" evidence="1">
    <location>
        <begin position="131"/>
        <end position="180"/>
    </location>
</feature>
<feature type="compositionally biased region" description="Basic and acidic residues" evidence="1">
    <location>
        <begin position="224"/>
        <end position="238"/>
    </location>
</feature>
<accession>A0A9W8X689</accession>
<evidence type="ECO:0000313" key="4">
    <source>
        <dbReference type="Proteomes" id="UP001140562"/>
    </source>
</evidence>